<evidence type="ECO:0000313" key="9">
    <source>
        <dbReference type="EMBL" id="ORX86857.1"/>
    </source>
</evidence>
<feature type="region of interest" description="Disordered" evidence="6">
    <location>
        <begin position="239"/>
        <end position="315"/>
    </location>
</feature>
<evidence type="ECO:0000256" key="2">
    <source>
        <dbReference type="ARBA" id="ARBA00022723"/>
    </source>
</evidence>
<keyword evidence="10" id="KW-1185">Reference proteome</keyword>
<dbReference type="STRING" id="1754192.A0A1Y1XM85"/>
<feature type="signal peptide" evidence="7">
    <location>
        <begin position="1"/>
        <end position="20"/>
    </location>
</feature>
<evidence type="ECO:0000313" key="10">
    <source>
        <dbReference type="Proteomes" id="UP000193944"/>
    </source>
</evidence>
<dbReference type="InterPro" id="IPR002509">
    <property type="entry name" value="NODB_dom"/>
</dbReference>
<dbReference type="EMBL" id="MCFG01000016">
    <property type="protein sequence ID" value="ORX86857.1"/>
    <property type="molecule type" value="Genomic_DNA"/>
</dbReference>
<reference evidence="9 10" key="1">
    <citation type="submission" date="2016-08" db="EMBL/GenBank/DDBJ databases">
        <title>A Parts List for Fungal Cellulosomes Revealed by Comparative Genomics.</title>
        <authorList>
            <consortium name="DOE Joint Genome Institute"/>
            <person name="Haitjema C.H."/>
            <person name="Gilmore S.P."/>
            <person name="Henske J.K."/>
            <person name="Solomon K.V."/>
            <person name="De Groot R."/>
            <person name="Kuo A."/>
            <person name="Mondo S.J."/>
            <person name="Salamov A.A."/>
            <person name="Labutti K."/>
            <person name="Zhao Z."/>
            <person name="Chiniquy J."/>
            <person name="Barry K."/>
            <person name="Brewer H.M."/>
            <person name="Purvine S.O."/>
            <person name="Wright A.T."/>
            <person name="Boxma B."/>
            <person name="Van Alen T."/>
            <person name="Hackstein J.H."/>
            <person name="Baker S.E."/>
            <person name="Grigoriev I.V."/>
            <person name="O'Malley M.A."/>
        </authorList>
    </citation>
    <scope>NUCLEOTIDE SEQUENCE [LARGE SCALE GENOMIC DNA]</scope>
    <source>
        <strain evidence="9 10">S4</strain>
    </source>
</reference>
<comment type="caution">
    <text evidence="9">The sequence shown here is derived from an EMBL/GenBank/DDBJ whole genome shotgun (WGS) entry which is preliminary data.</text>
</comment>
<sequence>MKYLNSIIFLSSLAISAIRGEVKYFSKCVKNGDFAITFDDGPSLDYSNAILDILDEYKVKATFFVNGKNCVDITTNDLAKAILKREYESGHVIGSHTFTHPFGITTLSKDELTYELNALNDALYDIIGVKPAFFRPPLGEYSEENLKVIEQCGIKANILWNLDSEDWDHNYNATQQYIDNLEGKDPYAHSFIALNHDIQKVTAETNLKIVIPYLKKLGYNLVPMDVCIGLPAYQSDYDENSNPKKIPSSNNNNNNNNNNSNGGNNGISKDGSGETVSGDPQNLNNNDNNNSNNNGTNNSNTNNNNNGNGNALPETSDANIVRNSVVLSVTIMLLMSILLL</sequence>
<evidence type="ECO:0000259" key="8">
    <source>
        <dbReference type="PROSITE" id="PS51677"/>
    </source>
</evidence>
<evidence type="ECO:0000256" key="6">
    <source>
        <dbReference type="SAM" id="MobiDB-lite"/>
    </source>
</evidence>
<reference evidence="9 10" key="2">
    <citation type="submission" date="2016-08" db="EMBL/GenBank/DDBJ databases">
        <title>Pervasive Adenine N6-methylation of Active Genes in Fungi.</title>
        <authorList>
            <consortium name="DOE Joint Genome Institute"/>
            <person name="Mondo S.J."/>
            <person name="Dannebaum R.O."/>
            <person name="Kuo R.C."/>
            <person name="Labutti K."/>
            <person name="Haridas S."/>
            <person name="Kuo A."/>
            <person name="Salamov A."/>
            <person name="Ahrendt S.R."/>
            <person name="Lipzen A."/>
            <person name="Sullivan W."/>
            <person name="Andreopoulos W.B."/>
            <person name="Clum A."/>
            <person name="Lindquist E."/>
            <person name="Daum C."/>
            <person name="Ramamoorthy G.K."/>
            <person name="Gryganskyi A."/>
            <person name="Culley D."/>
            <person name="Magnuson J.K."/>
            <person name="James T.Y."/>
            <person name="O'Malley M.A."/>
            <person name="Stajich J.E."/>
            <person name="Spatafora J.W."/>
            <person name="Visel A."/>
            <person name="Grigoriev I.V."/>
        </authorList>
    </citation>
    <scope>NUCLEOTIDE SEQUENCE [LARGE SCALE GENOMIC DNA]</scope>
    <source>
        <strain evidence="9 10">S4</strain>
    </source>
</reference>
<evidence type="ECO:0000256" key="3">
    <source>
        <dbReference type="ARBA" id="ARBA00022729"/>
    </source>
</evidence>
<evidence type="ECO:0000256" key="4">
    <source>
        <dbReference type="ARBA" id="ARBA00022801"/>
    </source>
</evidence>
<feature type="compositionally biased region" description="Low complexity" evidence="6">
    <location>
        <begin position="282"/>
        <end position="310"/>
    </location>
</feature>
<keyword evidence="2" id="KW-0479">Metal-binding</keyword>
<comment type="cofactor">
    <cofactor evidence="1">
        <name>Co(2+)</name>
        <dbReference type="ChEBI" id="CHEBI:48828"/>
    </cofactor>
</comment>
<dbReference type="GO" id="GO:0005975">
    <property type="term" value="P:carbohydrate metabolic process"/>
    <property type="evidence" value="ECO:0007669"/>
    <property type="project" value="InterPro"/>
</dbReference>
<keyword evidence="5" id="KW-0119">Carbohydrate metabolism</keyword>
<feature type="domain" description="NodB homology" evidence="8">
    <location>
        <begin position="32"/>
        <end position="222"/>
    </location>
</feature>
<evidence type="ECO:0000256" key="7">
    <source>
        <dbReference type="SAM" id="SignalP"/>
    </source>
</evidence>
<keyword evidence="4 9" id="KW-0378">Hydrolase</keyword>
<dbReference type="AlphaFoldDB" id="A0A1Y1XM85"/>
<dbReference type="InterPro" id="IPR011330">
    <property type="entry name" value="Glyco_hydro/deAcase_b/a-brl"/>
</dbReference>
<dbReference type="Gene3D" id="3.20.20.370">
    <property type="entry name" value="Glycoside hydrolase/deacetylase"/>
    <property type="match status" value="1"/>
</dbReference>
<dbReference type="PANTHER" id="PTHR46471">
    <property type="entry name" value="CHITIN DEACETYLASE"/>
    <property type="match status" value="1"/>
</dbReference>
<dbReference type="Pfam" id="PF01522">
    <property type="entry name" value="Polysacc_deac_1"/>
    <property type="match status" value="1"/>
</dbReference>
<gene>
    <name evidence="9" type="ORF">BCR32DRAFT_215905</name>
</gene>
<dbReference type="OrthoDB" id="5547340at2759"/>
<dbReference type="PANTHER" id="PTHR46471:SF2">
    <property type="entry name" value="CHITIN DEACETYLASE-RELATED"/>
    <property type="match status" value="1"/>
</dbReference>
<protein>
    <submittedName>
        <fullName evidence="9">Glycoside hydrolase/deacetylase</fullName>
    </submittedName>
</protein>
<dbReference type="PROSITE" id="PS51677">
    <property type="entry name" value="NODB"/>
    <property type="match status" value="1"/>
</dbReference>
<accession>A0A1Y1XM85</accession>
<evidence type="ECO:0000256" key="1">
    <source>
        <dbReference type="ARBA" id="ARBA00001941"/>
    </source>
</evidence>
<proteinExistence type="predicted"/>
<dbReference type="GO" id="GO:0016810">
    <property type="term" value="F:hydrolase activity, acting on carbon-nitrogen (but not peptide) bonds"/>
    <property type="evidence" value="ECO:0007669"/>
    <property type="project" value="InterPro"/>
</dbReference>
<organism evidence="9 10">
    <name type="scientific">Anaeromyces robustus</name>
    <dbReference type="NCBI Taxonomy" id="1754192"/>
    <lineage>
        <taxon>Eukaryota</taxon>
        <taxon>Fungi</taxon>
        <taxon>Fungi incertae sedis</taxon>
        <taxon>Chytridiomycota</taxon>
        <taxon>Chytridiomycota incertae sedis</taxon>
        <taxon>Neocallimastigomycetes</taxon>
        <taxon>Neocallimastigales</taxon>
        <taxon>Neocallimastigaceae</taxon>
        <taxon>Anaeromyces</taxon>
    </lineage>
</organism>
<dbReference type="GO" id="GO:0046872">
    <property type="term" value="F:metal ion binding"/>
    <property type="evidence" value="ECO:0007669"/>
    <property type="project" value="UniProtKB-KW"/>
</dbReference>
<name>A0A1Y1XM85_9FUNG</name>
<dbReference type="Proteomes" id="UP000193944">
    <property type="component" value="Unassembled WGS sequence"/>
</dbReference>
<feature type="chain" id="PRO_5011988122" evidence="7">
    <location>
        <begin position="21"/>
        <end position="340"/>
    </location>
</feature>
<dbReference type="SUPFAM" id="SSF88713">
    <property type="entry name" value="Glycoside hydrolase/deacetylase"/>
    <property type="match status" value="1"/>
</dbReference>
<evidence type="ECO:0000256" key="5">
    <source>
        <dbReference type="ARBA" id="ARBA00023277"/>
    </source>
</evidence>
<keyword evidence="3 7" id="KW-0732">Signal</keyword>
<feature type="compositionally biased region" description="Low complexity" evidence="6">
    <location>
        <begin position="243"/>
        <end position="269"/>
    </location>
</feature>